<evidence type="ECO:0000313" key="2">
    <source>
        <dbReference type="EMBL" id="KAI7746944.1"/>
    </source>
</evidence>
<feature type="chain" id="PRO_5041947440" evidence="1">
    <location>
        <begin position="32"/>
        <end position="93"/>
    </location>
</feature>
<feature type="signal peptide" evidence="1">
    <location>
        <begin position="1"/>
        <end position="31"/>
    </location>
</feature>
<dbReference type="AlphaFoldDB" id="A0AAD5CU96"/>
<proteinExistence type="predicted"/>
<dbReference type="EMBL" id="JAMZMK010006871">
    <property type="protein sequence ID" value="KAI7746944.1"/>
    <property type="molecule type" value="Genomic_DNA"/>
</dbReference>
<comment type="caution">
    <text evidence="2">The sequence shown here is derived from an EMBL/GenBank/DDBJ whole genome shotgun (WGS) entry which is preliminary data.</text>
</comment>
<name>A0AAD5CU96_AMBAR</name>
<keyword evidence="1" id="KW-0732">Signal</keyword>
<gene>
    <name evidence="2" type="ORF">M8C21_005917</name>
</gene>
<dbReference type="Proteomes" id="UP001206925">
    <property type="component" value="Unassembled WGS sequence"/>
</dbReference>
<sequence length="93" mass="10391">MKMRFEGGVASFLAIVFALVLISSMMTAAEANKPRLEYTWGGSWKNWRNKEDSGDMAGATVNKRLQGIIGKTALNKLKLNLSFTYRVELTFQA</sequence>
<reference evidence="2" key="1">
    <citation type="submission" date="2022-06" db="EMBL/GenBank/DDBJ databases">
        <title>Uncovering the hologenomic basis of an extraordinary plant invasion.</title>
        <authorList>
            <person name="Bieker V.C."/>
            <person name="Martin M.D."/>
            <person name="Gilbert T."/>
            <person name="Hodgins K."/>
            <person name="Battlay P."/>
            <person name="Petersen B."/>
            <person name="Wilson J."/>
        </authorList>
    </citation>
    <scope>NUCLEOTIDE SEQUENCE</scope>
    <source>
        <strain evidence="2">AA19_3_7</strain>
        <tissue evidence="2">Leaf</tissue>
    </source>
</reference>
<organism evidence="2 3">
    <name type="scientific">Ambrosia artemisiifolia</name>
    <name type="common">Common ragweed</name>
    <dbReference type="NCBI Taxonomy" id="4212"/>
    <lineage>
        <taxon>Eukaryota</taxon>
        <taxon>Viridiplantae</taxon>
        <taxon>Streptophyta</taxon>
        <taxon>Embryophyta</taxon>
        <taxon>Tracheophyta</taxon>
        <taxon>Spermatophyta</taxon>
        <taxon>Magnoliopsida</taxon>
        <taxon>eudicotyledons</taxon>
        <taxon>Gunneridae</taxon>
        <taxon>Pentapetalae</taxon>
        <taxon>asterids</taxon>
        <taxon>campanulids</taxon>
        <taxon>Asterales</taxon>
        <taxon>Asteraceae</taxon>
        <taxon>Asteroideae</taxon>
        <taxon>Heliantheae alliance</taxon>
        <taxon>Heliantheae</taxon>
        <taxon>Ambrosia</taxon>
    </lineage>
</organism>
<evidence type="ECO:0000313" key="3">
    <source>
        <dbReference type="Proteomes" id="UP001206925"/>
    </source>
</evidence>
<keyword evidence="3" id="KW-1185">Reference proteome</keyword>
<evidence type="ECO:0000256" key="1">
    <source>
        <dbReference type="SAM" id="SignalP"/>
    </source>
</evidence>
<protein>
    <submittedName>
        <fullName evidence="2">Uncharacterized protein</fullName>
    </submittedName>
</protein>
<accession>A0AAD5CU96</accession>